<reference evidence="2 3" key="1">
    <citation type="submission" date="2020-01" db="EMBL/GenBank/DDBJ databases">
        <authorList>
            <person name="Lee S.D."/>
        </authorList>
    </citation>
    <scope>NUCLEOTIDE SEQUENCE [LARGE SCALE GENOMIC DNA]</scope>
    <source>
        <strain evidence="2 3">SAP-35</strain>
    </source>
</reference>
<reference evidence="3" key="2">
    <citation type="submission" date="2023-07" db="EMBL/GenBank/DDBJ databases">
        <title>Duganella aceri sp. nov., isolated from tree sap.</title>
        <authorList>
            <person name="Kim I.S."/>
        </authorList>
    </citation>
    <scope>NUCLEOTIDE SEQUENCE [LARGE SCALE GENOMIC DNA]</scope>
    <source>
        <strain evidence="3">SAP-35</strain>
    </source>
</reference>
<dbReference type="Pfam" id="PF01936">
    <property type="entry name" value="NYN"/>
    <property type="match status" value="1"/>
</dbReference>
<feature type="domain" description="NYN" evidence="1">
    <location>
        <begin position="77"/>
        <end position="173"/>
    </location>
</feature>
<gene>
    <name evidence="2" type="ORF">GW587_04530</name>
</gene>
<evidence type="ECO:0000259" key="1">
    <source>
        <dbReference type="Pfam" id="PF01936"/>
    </source>
</evidence>
<dbReference type="EMBL" id="JAADJT010000002">
    <property type="protein sequence ID" value="NGZ83528.1"/>
    <property type="molecule type" value="Genomic_DNA"/>
</dbReference>
<sequence>MLRAMGRVSASPVSYLFIDGAYLDRLLIKAGELMFGVPFELEYMSLMGNCQKAFYYDCLPAQAGNESLEHFNARYAHKEAFFDHLRSLNGWHVAEGSSRWRRGKGAGQKEVDILIAVDMLSHTFRRNMDQLIFIAGDLDFRPLIEAVVNDGMYVNLWFGPQSTSPLLRNAADSQEALDVYRLHSFCTEDFKKHHPLPVRSSYWNVSLGKVIEIGRVDGREVAWVETLPTGVHALWAVGVGKQPMTRYGEASVDEMKRVHKLLHSDVTWDTVKA</sequence>
<dbReference type="PANTHER" id="PTHR35458">
    <property type="entry name" value="SLR0755 PROTEIN"/>
    <property type="match status" value="1"/>
</dbReference>
<dbReference type="Gene3D" id="3.40.50.1010">
    <property type="entry name" value="5'-nuclease"/>
    <property type="match status" value="1"/>
</dbReference>
<accession>A0ABX0FG77</accession>
<evidence type="ECO:0000313" key="3">
    <source>
        <dbReference type="Proteomes" id="UP000666369"/>
    </source>
</evidence>
<dbReference type="PANTHER" id="PTHR35458:SF8">
    <property type="entry name" value="SLR0650 PROTEIN"/>
    <property type="match status" value="1"/>
</dbReference>
<comment type="caution">
    <text evidence="2">The sequence shown here is derived from an EMBL/GenBank/DDBJ whole genome shotgun (WGS) entry which is preliminary data.</text>
</comment>
<organism evidence="2 3">
    <name type="scientific">Duganella aceris</name>
    <dbReference type="NCBI Taxonomy" id="2703883"/>
    <lineage>
        <taxon>Bacteria</taxon>
        <taxon>Pseudomonadati</taxon>
        <taxon>Pseudomonadota</taxon>
        <taxon>Betaproteobacteria</taxon>
        <taxon>Burkholderiales</taxon>
        <taxon>Oxalobacteraceae</taxon>
        <taxon>Telluria group</taxon>
        <taxon>Duganella</taxon>
    </lineage>
</organism>
<dbReference type="InterPro" id="IPR021139">
    <property type="entry name" value="NYN"/>
</dbReference>
<dbReference type="InterPro" id="IPR047140">
    <property type="entry name" value="LabA"/>
</dbReference>
<evidence type="ECO:0000313" key="2">
    <source>
        <dbReference type="EMBL" id="NGZ83528.1"/>
    </source>
</evidence>
<protein>
    <submittedName>
        <fullName evidence="2">NYN domain-containing protein</fullName>
    </submittedName>
</protein>
<proteinExistence type="predicted"/>
<dbReference type="RefSeq" id="WP_166099187.1">
    <property type="nucleotide sequence ID" value="NZ_JAADJT010000002.1"/>
</dbReference>
<name>A0ABX0FG77_9BURK</name>
<dbReference type="Proteomes" id="UP000666369">
    <property type="component" value="Unassembled WGS sequence"/>
</dbReference>
<keyword evidence="3" id="KW-1185">Reference proteome</keyword>